<reference evidence="1 2" key="1">
    <citation type="submission" date="2016-07" db="EMBL/GenBank/DDBJ databases">
        <title>Pervasive Adenine N6-methylation of Active Genes in Fungi.</title>
        <authorList>
            <consortium name="DOE Joint Genome Institute"/>
            <person name="Mondo S.J."/>
            <person name="Dannebaum R.O."/>
            <person name="Kuo R.C."/>
            <person name="Labutti K."/>
            <person name="Haridas S."/>
            <person name="Kuo A."/>
            <person name="Salamov A."/>
            <person name="Ahrendt S.R."/>
            <person name="Lipzen A."/>
            <person name="Sullivan W."/>
            <person name="Andreopoulos W.B."/>
            <person name="Clum A."/>
            <person name="Lindquist E."/>
            <person name="Daum C."/>
            <person name="Ramamoorthy G.K."/>
            <person name="Gryganskyi A."/>
            <person name="Culley D."/>
            <person name="Magnuson J.K."/>
            <person name="James T.Y."/>
            <person name="O'Malley M.A."/>
            <person name="Stajich J.E."/>
            <person name="Spatafora J.W."/>
            <person name="Visel A."/>
            <person name="Grigoriev I.V."/>
        </authorList>
    </citation>
    <scope>NUCLEOTIDE SEQUENCE [LARGE SCALE GENOMIC DNA]</scope>
    <source>
        <strain evidence="1 2">68-887.2</strain>
    </source>
</reference>
<evidence type="ECO:0000313" key="2">
    <source>
        <dbReference type="Proteomes" id="UP000193986"/>
    </source>
</evidence>
<dbReference type="AlphaFoldDB" id="A0A1Y2B0C3"/>
<accession>A0A1Y2B0C3</accession>
<keyword evidence="2" id="KW-1185">Reference proteome</keyword>
<proteinExistence type="predicted"/>
<name>A0A1Y2B0C3_9TREE</name>
<dbReference type="EMBL" id="MCFC01000033">
    <property type="protein sequence ID" value="ORY28176.1"/>
    <property type="molecule type" value="Genomic_DNA"/>
</dbReference>
<protein>
    <submittedName>
        <fullName evidence="1">Uncharacterized protein</fullName>
    </submittedName>
</protein>
<gene>
    <name evidence="1" type="ORF">BCR39DRAFT_535890</name>
</gene>
<organism evidence="1 2">
    <name type="scientific">Naematelia encephala</name>
    <dbReference type="NCBI Taxonomy" id="71784"/>
    <lineage>
        <taxon>Eukaryota</taxon>
        <taxon>Fungi</taxon>
        <taxon>Dikarya</taxon>
        <taxon>Basidiomycota</taxon>
        <taxon>Agaricomycotina</taxon>
        <taxon>Tremellomycetes</taxon>
        <taxon>Tremellales</taxon>
        <taxon>Naemateliaceae</taxon>
        <taxon>Naematelia</taxon>
    </lineage>
</organism>
<comment type="caution">
    <text evidence="1">The sequence shown here is derived from an EMBL/GenBank/DDBJ whole genome shotgun (WGS) entry which is preliminary data.</text>
</comment>
<evidence type="ECO:0000313" key="1">
    <source>
        <dbReference type="EMBL" id="ORY28176.1"/>
    </source>
</evidence>
<dbReference type="InParanoid" id="A0A1Y2B0C3"/>
<sequence length="189" mass="20917">MDSINPLPIHPLVWKATVRESLIRVGLSLWLREVDGVARRGVEPPRSDAAWNQWYLDYETARAAICGPDVLKGSFAAVVESNEFFALPDLEPIPSVYQVVEKLVQDVYESFERQQASSQTIFVPKRPLEAPPSSSPHRHNTVSISAFVNDRHPPSLDLPATLGPSSSAVDVTDLTLGFAGVRLSDYTRH</sequence>
<dbReference type="Proteomes" id="UP000193986">
    <property type="component" value="Unassembled WGS sequence"/>
</dbReference>